<keyword evidence="1" id="KW-0732">Signal</keyword>
<evidence type="ECO:0000313" key="5">
    <source>
        <dbReference type="Proteomes" id="UP000574390"/>
    </source>
</evidence>
<evidence type="ECO:0000256" key="1">
    <source>
        <dbReference type="SAM" id="SignalP"/>
    </source>
</evidence>
<protein>
    <recommendedName>
        <fullName evidence="6">Secreted protein</fullName>
    </recommendedName>
</protein>
<organism evidence="2 5">
    <name type="scientific">Perkinsus olseni</name>
    <name type="common">Perkinsus atlanticus</name>
    <dbReference type="NCBI Taxonomy" id="32597"/>
    <lineage>
        <taxon>Eukaryota</taxon>
        <taxon>Sar</taxon>
        <taxon>Alveolata</taxon>
        <taxon>Perkinsozoa</taxon>
        <taxon>Perkinsea</taxon>
        <taxon>Perkinsida</taxon>
        <taxon>Perkinsidae</taxon>
        <taxon>Perkinsus</taxon>
    </lineage>
</organism>
<gene>
    <name evidence="2" type="ORF">FOZ62_022479</name>
    <name evidence="3" type="ORF">FOZ63_011144</name>
</gene>
<sequence>MVARGGCWSATAVVVMEVEVVLGAASSDEVSATAGRQSCRAFSEVSDCMVLVREHVVSVPPLNTADGIGLAAIFHGICIR</sequence>
<proteinExistence type="predicted"/>
<keyword evidence="4" id="KW-1185">Reference proteome</keyword>
<dbReference type="EMBL" id="JABANO010026125">
    <property type="protein sequence ID" value="KAF4719073.1"/>
    <property type="molecule type" value="Genomic_DNA"/>
</dbReference>
<dbReference type="EMBL" id="JABANM010031740">
    <property type="protein sequence ID" value="KAF4704069.1"/>
    <property type="molecule type" value="Genomic_DNA"/>
</dbReference>
<evidence type="ECO:0000313" key="4">
    <source>
        <dbReference type="Proteomes" id="UP000553632"/>
    </source>
</evidence>
<feature type="chain" id="PRO_5036400660" description="Secreted protein" evidence="1">
    <location>
        <begin position="24"/>
        <end position="80"/>
    </location>
</feature>
<reference evidence="4 5" key="1">
    <citation type="submission" date="2020-04" db="EMBL/GenBank/DDBJ databases">
        <title>Perkinsus olseni comparative genomics.</title>
        <authorList>
            <person name="Bogema D.R."/>
        </authorList>
    </citation>
    <scope>NUCLEOTIDE SEQUENCE [LARGE SCALE GENOMIC DNA]</scope>
    <source>
        <strain evidence="2">ATCC PRA-205</strain>
        <strain evidence="3 4">ATCC PRA-207</strain>
    </source>
</reference>
<name>A0A7J6Q6E6_PEROL</name>
<feature type="signal peptide" evidence="1">
    <location>
        <begin position="1"/>
        <end position="23"/>
    </location>
</feature>
<accession>A0A7J6Q6E6</accession>
<evidence type="ECO:0000313" key="3">
    <source>
        <dbReference type="EMBL" id="KAF4719073.1"/>
    </source>
</evidence>
<evidence type="ECO:0008006" key="6">
    <source>
        <dbReference type="Google" id="ProtNLM"/>
    </source>
</evidence>
<dbReference type="Proteomes" id="UP000553632">
    <property type="component" value="Unassembled WGS sequence"/>
</dbReference>
<comment type="caution">
    <text evidence="2">The sequence shown here is derived from an EMBL/GenBank/DDBJ whole genome shotgun (WGS) entry which is preliminary data.</text>
</comment>
<dbReference type="Proteomes" id="UP000574390">
    <property type="component" value="Unassembled WGS sequence"/>
</dbReference>
<dbReference type="AlphaFoldDB" id="A0A7J6Q6E6"/>
<evidence type="ECO:0000313" key="2">
    <source>
        <dbReference type="EMBL" id="KAF4704069.1"/>
    </source>
</evidence>